<reference evidence="2 3" key="1">
    <citation type="submission" date="2018-02" db="EMBL/GenBank/DDBJ databases">
        <title>The genomes of Aspergillus section Nigri reveals drivers in fungal speciation.</title>
        <authorList>
            <consortium name="DOE Joint Genome Institute"/>
            <person name="Vesth T.C."/>
            <person name="Nybo J."/>
            <person name="Theobald S."/>
            <person name="Brandl J."/>
            <person name="Frisvad J.C."/>
            <person name="Nielsen K.F."/>
            <person name="Lyhne E.K."/>
            <person name="Kogle M.E."/>
            <person name="Kuo A."/>
            <person name="Riley R."/>
            <person name="Clum A."/>
            <person name="Nolan M."/>
            <person name="Lipzen A."/>
            <person name="Salamov A."/>
            <person name="Henrissat B."/>
            <person name="Wiebenga A."/>
            <person name="De vries R.P."/>
            <person name="Grigoriev I.V."/>
            <person name="Mortensen U.H."/>
            <person name="Andersen M.R."/>
            <person name="Baker S.E."/>
        </authorList>
    </citation>
    <scope>NUCLEOTIDE SEQUENCE [LARGE SCALE GENOMIC DNA]</scope>
    <source>
        <strain evidence="2 3">CBS 121057</strain>
    </source>
</reference>
<keyword evidence="1" id="KW-1133">Transmembrane helix</keyword>
<evidence type="ECO:0000256" key="1">
    <source>
        <dbReference type="SAM" id="Phobius"/>
    </source>
</evidence>
<proteinExistence type="predicted"/>
<feature type="transmembrane region" description="Helical" evidence="1">
    <location>
        <begin position="47"/>
        <end position="70"/>
    </location>
</feature>
<keyword evidence="1" id="KW-0812">Transmembrane</keyword>
<dbReference type="AlphaFoldDB" id="A0A319EAG8"/>
<dbReference type="EMBL" id="KZ826440">
    <property type="protein sequence ID" value="PYI00684.1"/>
    <property type="molecule type" value="Genomic_DNA"/>
</dbReference>
<dbReference type="VEuPathDB" id="FungiDB:BO78DRAFT_35833"/>
<sequence length="75" mass="8784">MFGKVSAGSVEIDQRFHHRQELQTGTCYIWIMIRRHHITVLDSHSQLVVVLLFFLFSFILFPPCVLPLLFSPKKI</sequence>
<evidence type="ECO:0000313" key="3">
    <source>
        <dbReference type="Proteomes" id="UP000248423"/>
    </source>
</evidence>
<organism evidence="2 3">
    <name type="scientific">Aspergillus sclerotiicarbonarius (strain CBS 121057 / IBT 28362)</name>
    <dbReference type="NCBI Taxonomy" id="1448318"/>
    <lineage>
        <taxon>Eukaryota</taxon>
        <taxon>Fungi</taxon>
        <taxon>Dikarya</taxon>
        <taxon>Ascomycota</taxon>
        <taxon>Pezizomycotina</taxon>
        <taxon>Eurotiomycetes</taxon>
        <taxon>Eurotiomycetidae</taxon>
        <taxon>Eurotiales</taxon>
        <taxon>Aspergillaceae</taxon>
        <taxon>Aspergillus</taxon>
        <taxon>Aspergillus subgen. Circumdati</taxon>
    </lineage>
</organism>
<evidence type="ECO:0000313" key="2">
    <source>
        <dbReference type="EMBL" id="PYI00684.1"/>
    </source>
</evidence>
<protein>
    <submittedName>
        <fullName evidence="2">Uncharacterized protein</fullName>
    </submittedName>
</protein>
<accession>A0A319EAG8</accession>
<keyword evidence="1" id="KW-0472">Membrane</keyword>
<name>A0A319EAG8_ASPSB</name>
<gene>
    <name evidence="2" type="ORF">BO78DRAFT_35833</name>
</gene>
<keyword evidence="3" id="KW-1185">Reference proteome</keyword>
<dbReference type="Proteomes" id="UP000248423">
    <property type="component" value="Unassembled WGS sequence"/>
</dbReference>